<feature type="domain" description="Luciferase-like" evidence="2">
    <location>
        <begin position="20"/>
        <end position="227"/>
    </location>
</feature>
<accession>A0AAU2VPK8</accession>
<feature type="domain" description="Hemerythrin-like" evidence="3">
    <location>
        <begin position="386"/>
        <end position="530"/>
    </location>
</feature>
<protein>
    <submittedName>
        <fullName evidence="4">LLM class flavin-dependent oxidoreductase</fullName>
    </submittedName>
</protein>
<reference evidence="4" key="1">
    <citation type="submission" date="2022-10" db="EMBL/GenBank/DDBJ databases">
        <title>The complete genomes of actinobacterial strains from the NBC collection.</title>
        <authorList>
            <person name="Joergensen T.S."/>
            <person name="Alvarez Arevalo M."/>
            <person name="Sterndorff E.B."/>
            <person name="Faurdal D."/>
            <person name="Vuksanovic O."/>
            <person name="Mourched A.-S."/>
            <person name="Charusanti P."/>
            <person name="Shaw S."/>
            <person name="Blin K."/>
            <person name="Weber T."/>
        </authorList>
    </citation>
    <scope>NUCLEOTIDE SEQUENCE</scope>
    <source>
        <strain evidence="4">NBC_00008</strain>
    </source>
</reference>
<evidence type="ECO:0000256" key="1">
    <source>
        <dbReference type="SAM" id="MobiDB-lite"/>
    </source>
</evidence>
<dbReference type="Pfam" id="PF00296">
    <property type="entry name" value="Bac_luciferase"/>
    <property type="match status" value="1"/>
</dbReference>
<evidence type="ECO:0000259" key="2">
    <source>
        <dbReference type="Pfam" id="PF00296"/>
    </source>
</evidence>
<evidence type="ECO:0000259" key="3">
    <source>
        <dbReference type="Pfam" id="PF01814"/>
    </source>
</evidence>
<organism evidence="4">
    <name type="scientific">Streptomyces sp. NBC_00008</name>
    <dbReference type="NCBI Taxonomy" id="2903610"/>
    <lineage>
        <taxon>Bacteria</taxon>
        <taxon>Bacillati</taxon>
        <taxon>Actinomycetota</taxon>
        <taxon>Actinomycetes</taxon>
        <taxon>Kitasatosporales</taxon>
        <taxon>Streptomycetaceae</taxon>
        <taxon>Streptomyces</taxon>
    </lineage>
</organism>
<proteinExistence type="predicted"/>
<feature type="compositionally biased region" description="Basic and acidic residues" evidence="1">
    <location>
        <begin position="374"/>
        <end position="383"/>
    </location>
</feature>
<dbReference type="AlphaFoldDB" id="A0AAU2VPK8"/>
<dbReference type="InterPro" id="IPR011251">
    <property type="entry name" value="Luciferase-like_dom"/>
</dbReference>
<dbReference type="InterPro" id="IPR012312">
    <property type="entry name" value="Hemerythrin-like"/>
</dbReference>
<dbReference type="PANTHER" id="PTHR43244:SF2">
    <property type="entry name" value="CONSERVED HYPOTHETICAL ALANINE AND PROLINE-RICH PROTEIN"/>
    <property type="match status" value="1"/>
</dbReference>
<dbReference type="GO" id="GO:0016705">
    <property type="term" value="F:oxidoreductase activity, acting on paired donors, with incorporation or reduction of molecular oxygen"/>
    <property type="evidence" value="ECO:0007669"/>
    <property type="project" value="InterPro"/>
</dbReference>
<dbReference type="CDD" id="cd12108">
    <property type="entry name" value="Hr-like"/>
    <property type="match status" value="1"/>
</dbReference>
<gene>
    <name evidence="4" type="ORF">OG398_13750</name>
</gene>
<dbReference type="PANTHER" id="PTHR43244">
    <property type="match status" value="1"/>
</dbReference>
<sequence>MPDYGHDLLFGTVLVPTADHGDDTVALAGIADRSGLDLVSVPDHPYRPDMIDAWVALAVIAASTTRIRVLPDVANLPLRPPAVLARTAAGLDLLSGGRVELGLGAGAYWDAIAADGGPRRTPGEAVRATREAIDVIRALWAPGPPLRLDGKHYGLDGATPGPAPAHPIGIWLGAVGPRMLGLAGSAADGWLPSVPHVPPGRLAAGNRVIDAAAVAAGREPSAVRRLYNLSPGPGGFPRGAPETWPEQLAELALEHGTSAFLLPVRQPALLQVFAAEVAPATRELVAAERGRAPAPTTPRQASAPAADAPAPVAPAVVAPAVVAPAVVAPDRVRAGGAGPGDRLSVRPTPDPGVRRSAERLWDEATRPTGPPAEPGRRYPRREQEPARNLVAAHDQLRADLGRLGEVVREVLADTRDPGGARSEIAELTLRQNIWTLGAYCASYCRVTNLHHTREDQDLFPYLRRSDQRLGPVLDRLSEEHHAIQGVIDRIDRELVAFAGEGRDRDGLRAAMDLLTDTLLSHLSYEESELIEPMARFGTGW</sequence>
<feature type="compositionally biased region" description="Basic and acidic residues" evidence="1">
    <location>
        <begin position="352"/>
        <end position="365"/>
    </location>
</feature>
<name>A0AAU2VPK8_9ACTN</name>
<dbReference type="InterPro" id="IPR050564">
    <property type="entry name" value="F420-G6PD/mer"/>
</dbReference>
<dbReference type="SUPFAM" id="SSF51679">
    <property type="entry name" value="Bacterial luciferase-like"/>
    <property type="match status" value="1"/>
</dbReference>
<dbReference type="Pfam" id="PF01814">
    <property type="entry name" value="Hemerythrin"/>
    <property type="match status" value="1"/>
</dbReference>
<evidence type="ECO:0000313" key="4">
    <source>
        <dbReference type="EMBL" id="WTW69258.1"/>
    </source>
</evidence>
<feature type="region of interest" description="Disordered" evidence="1">
    <location>
        <begin position="331"/>
        <end position="383"/>
    </location>
</feature>
<feature type="region of interest" description="Disordered" evidence="1">
    <location>
        <begin position="287"/>
        <end position="307"/>
    </location>
</feature>
<dbReference type="Gene3D" id="3.20.20.30">
    <property type="entry name" value="Luciferase-like domain"/>
    <property type="match status" value="1"/>
</dbReference>
<dbReference type="InterPro" id="IPR036661">
    <property type="entry name" value="Luciferase-like_sf"/>
</dbReference>
<dbReference type="Gene3D" id="1.20.120.520">
    <property type="entry name" value="nmb1532 protein domain like"/>
    <property type="match status" value="1"/>
</dbReference>
<dbReference type="EMBL" id="CP108313">
    <property type="protein sequence ID" value="WTW69258.1"/>
    <property type="molecule type" value="Genomic_DNA"/>
</dbReference>
<dbReference type="CDD" id="cd01097">
    <property type="entry name" value="Tetrahydromethanopterin_reductase"/>
    <property type="match status" value="1"/>
</dbReference>